<evidence type="ECO:0000313" key="2">
    <source>
        <dbReference type="Proteomes" id="UP000244336"/>
    </source>
</evidence>
<protein>
    <submittedName>
        <fullName evidence="1">Uncharacterized protein</fullName>
    </submittedName>
</protein>
<name>A0A2T7F0D3_9POAL</name>
<dbReference type="Gramene" id="PUZ73542">
    <property type="protein sequence ID" value="PUZ73542"/>
    <property type="gene ID" value="GQ55_2G482500"/>
</dbReference>
<organism evidence="1 2">
    <name type="scientific">Panicum hallii var. hallii</name>
    <dbReference type="NCBI Taxonomy" id="1504633"/>
    <lineage>
        <taxon>Eukaryota</taxon>
        <taxon>Viridiplantae</taxon>
        <taxon>Streptophyta</taxon>
        <taxon>Embryophyta</taxon>
        <taxon>Tracheophyta</taxon>
        <taxon>Spermatophyta</taxon>
        <taxon>Magnoliopsida</taxon>
        <taxon>Liliopsida</taxon>
        <taxon>Poales</taxon>
        <taxon>Poaceae</taxon>
        <taxon>PACMAD clade</taxon>
        <taxon>Panicoideae</taxon>
        <taxon>Panicodae</taxon>
        <taxon>Paniceae</taxon>
        <taxon>Panicinae</taxon>
        <taxon>Panicum</taxon>
        <taxon>Panicum sect. Panicum</taxon>
    </lineage>
</organism>
<dbReference type="AlphaFoldDB" id="A0A2T7F0D3"/>
<dbReference type="EMBL" id="CM009750">
    <property type="protein sequence ID" value="PUZ73542.1"/>
    <property type="molecule type" value="Genomic_DNA"/>
</dbReference>
<reference evidence="1 2" key="1">
    <citation type="submission" date="2018-04" db="EMBL/GenBank/DDBJ databases">
        <title>WGS assembly of Panicum hallii var. hallii HAL2.</title>
        <authorList>
            <person name="Lovell J."/>
            <person name="Jenkins J."/>
            <person name="Lowry D."/>
            <person name="Mamidi S."/>
            <person name="Sreedasyam A."/>
            <person name="Weng X."/>
            <person name="Barry K."/>
            <person name="Bonette J."/>
            <person name="Campitelli B."/>
            <person name="Daum C."/>
            <person name="Gordon S."/>
            <person name="Gould B."/>
            <person name="Lipzen A."/>
            <person name="MacQueen A."/>
            <person name="Palacio-Mejia J."/>
            <person name="Plott C."/>
            <person name="Shakirov E."/>
            <person name="Shu S."/>
            <person name="Yoshinaga Y."/>
            <person name="Zane M."/>
            <person name="Rokhsar D."/>
            <person name="Grimwood J."/>
            <person name="Schmutz J."/>
            <person name="Juenger T."/>
        </authorList>
    </citation>
    <scope>NUCLEOTIDE SEQUENCE [LARGE SCALE GENOMIC DNA]</scope>
    <source>
        <strain evidence="2">cv. HAL2</strain>
    </source>
</reference>
<proteinExistence type="predicted"/>
<gene>
    <name evidence="1" type="ORF">GQ55_2G482500</name>
</gene>
<dbReference type="Proteomes" id="UP000244336">
    <property type="component" value="Chromosome 2"/>
</dbReference>
<accession>A0A2T7F0D3</accession>
<keyword evidence="2" id="KW-1185">Reference proteome</keyword>
<evidence type="ECO:0000313" key="1">
    <source>
        <dbReference type="EMBL" id="PUZ73542.1"/>
    </source>
</evidence>
<sequence>MTCCLLSMIADRSRFFFARRKDRYDDKYHRVWLICSVSSWPVSDRLVLFLPIHALSSEVEREREQQAAAASWQRAIAVRLLASNHSFILSGQVSCLFLFKPCPGGSLVLGMHRGILQSQLVNQYYWGVRHKSKYG</sequence>